<protein>
    <submittedName>
        <fullName evidence="9">DMT transporter permease</fullName>
    </submittedName>
</protein>
<dbReference type="InterPro" id="IPR000620">
    <property type="entry name" value="EamA_dom"/>
</dbReference>
<organism evidence="9 10">
    <name type="scientific">Arenivirga flava</name>
    <dbReference type="NCBI Taxonomy" id="1930060"/>
    <lineage>
        <taxon>Bacteria</taxon>
        <taxon>Bacillati</taxon>
        <taxon>Actinomycetota</taxon>
        <taxon>Actinomycetes</taxon>
        <taxon>Micrococcales</taxon>
        <taxon>Microbacteriaceae</taxon>
        <taxon>Arenivirga</taxon>
    </lineage>
</organism>
<feature type="domain" description="EamA" evidence="8">
    <location>
        <begin position="143"/>
        <end position="277"/>
    </location>
</feature>
<feature type="transmembrane region" description="Helical" evidence="7">
    <location>
        <begin position="203"/>
        <end position="222"/>
    </location>
</feature>
<dbReference type="PANTHER" id="PTHR42920:SF5">
    <property type="entry name" value="EAMA DOMAIN-CONTAINING PROTEIN"/>
    <property type="match status" value="1"/>
</dbReference>
<feature type="transmembrane region" description="Helical" evidence="7">
    <location>
        <begin position="92"/>
        <end position="111"/>
    </location>
</feature>
<dbReference type="PANTHER" id="PTHR42920">
    <property type="entry name" value="OS03G0707200 PROTEIN-RELATED"/>
    <property type="match status" value="1"/>
</dbReference>
<name>A0AA37UVY6_9MICO</name>
<dbReference type="GO" id="GO:0005886">
    <property type="term" value="C:plasma membrane"/>
    <property type="evidence" value="ECO:0007669"/>
    <property type="project" value="UniProtKB-SubCell"/>
</dbReference>
<dbReference type="InterPro" id="IPR037185">
    <property type="entry name" value="EmrE-like"/>
</dbReference>
<dbReference type="Proteomes" id="UP001157160">
    <property type="component" value="Unassembled WGS sequence"/>
</dbReference>
<feature type="transmembrane region" description="Helical" evidence="7">
    <location>
        <begin position="68"/>
        <end position="86"/>
    </location>
</feature>
<dbReference type="AlphaFoldDB" id="A0AA37UVY6"/>
<evidence type="ECO:0000256" key="1">
    <source>
        <dbReference type="ARBA" id="ARBA00004651"/>
    </source>
</evidence>
<feature type="transmembrane region" description="Helical" evidence="7">
    <location>
        <begin position="143"/>
        <end position="161"/>
    </location>
</feature>
<evidence type="ECO:0000256" key="7">
    <source>
        <dbReference type="SAM" id="Phobius"/>
    </source>
</evidence>
<comment type="caution">
    <text evidence="9">The sequence shown here is derived from an EMBL/GenBank/DDBJ whole genome shotgun (WGS) entry which is preliminary data.</text>
</comment>
<evidence type="ECO:0000313" key="9">
    <source>
        <dbReference type="EMBL" id="GMA29842.1"/>
    </source>
</evidence>
<comment type="subcellular location">
    <subcellularLocation>
        <location evidence="1">Cell membrane</location>
        <topology evidence="1">Multi-pass membrane protein</topology>
    </subcellularLocation>
</comment>
<sequence>MPALSFSRIAAPAVVGGVFCLQLGGAIARQHFEDVGAIGATFLRLLIAAIILMILMRPRMFRWDRSTWLAAVLLGLALGAMNQLIYLAMDRIPLGIAITIEFLGPLTLALVQLRRWVEFVWAALALFGVVLIGFQIVDGLDAFGVLLALAAGACWAGYILASANLSRRSKAGSGGLAVSMLVGAIAAAPLGAGDASQALRDPVLLLIFVAVALMSSVVPYSIELKALRTLPTYVFGVLQSFGPAAGAVAGYLVLAEALRWQEVVALALVSGASIGISLSARRR</sequence>
<dbReference type="InterPro" id="IPR051258">
    <property type="entry name" value="Diverse_Substrate_Transporter"/>
</dbReference>
<keyword evidence="3" id="KW-1003">Cell membrane</keyword>
<gene>
    <name evidence="9" type="ORF">GCM10025874_30950</name>
</gene>
<comment type="similarity">
    <text evidence="2">Belongs to the EamA transporter family.</text>
</comment>
<feature type="transmembrane region" description="Helical" evidence="7">
    <location>
        <begin position="173"/>
        <end position="191"/>
    </location>
</feature>
<evidence type="ECO:0000256" key="2">
    <source>
        <dbReference type="ARBA" id="ARBA00007362"/>
    </source>
</evidence>
<feature type="transmembrane region" description="Helical" evidence="7">
    <location>
        <begin position="234"/>
        <end position="254"/>
    </location>
</feature>
<feature type="transmembrane region" description="Helical" evidence="7">
    <location>
        <begin position="260"/>
        <end position="280"/>
    </location>
</feature>
<keyword evidence="5 7" id="KW-1133">Transmembrane helix</keyword>
<proteinExistence type="inferred from homology"/>
<evidence type="ECO:0000256" key="5">
    <source>
        <dbReference type="ARBA" id="ARBA00022989"/>
    </source>
</evidence>
<reference evidence="9 10" key="1">
    <citation type="journal article" date="2014" name="Int. J. Syst. Evol. Microbiol.">
        <title>Complete genome sequence of Corynebacterium casei LMG S-19264T (=DSM 44701T), isolated from a smear-ripened cheese.</title>
        <authorList>
            <consortium name="US DOE Joint Genome Institute (JGI-PGF)"/>
            <person name="Walter F."/>
            <person name="Albersmeier A."/>
            <person name="Kalinowski J."/>
            <person name="Ruckert C."/>
        </authorList>
    </citation>
    <scope>NUCLEOTIDE SEQUENCE [LARGE SCALE GENOMIC DNA]</scope>
    <source>
        <strain evidence="9 10">NBRC 112289</strain>
    </source>
</reference>
<dbReference type="SUPFAM" id="SSF103481">
    <property type="entry name" value="Multidrug resistance efflux transporter EmrE"/>
    <property type="match status" value="2"/>
</dbReference>
<feature type="transmembrane region" description="Helical" evidence="7">
    <location>
        <begin position="118"/>
        <end position="137"/>
    </location>
</feature>
<keyword evidence="4 7" id="KW-0812">Transmembrane</keyword>
<feature type="transmembrane region" description="Helical" evidence="7">
    <location>
        <begin position="36"/>
        <end position="56"/>
    </location>
</feature>
<evidence type="ECO:0000259" key="8">
    <source>
        <dbReference type="Pfam" id="PF00892"/>
    </source>
</evidence>
<keyword evidence="6 7" id="KW-0472">Membrane</keyword>
<evidence type="ECO:0000313" key="10">
    <source>
        <dbReference type="Proteomes" id="UP001157160"/>
    </source>
</evidence>
<evidence type="ECO:0000256" key="6">
    <source>
        <dbReference type="ARBA" id="ARBA00023136"/>
    </source>
</evidence>
<dbReference type="RefSeq" id="WP_284234301.1">
    <property type="nucleotide sequence ID" value="NZ_BSUL01000001.1"/>
</dbReference>
<dbReference type="EMBL" id="BSUL01000001">
    <property type="protein sequence ID" value="GMA29842.1"/>
    <property type="molecule type" value="Genomic_DNA"/>
</dbReference>
<accession>A0AA37UVY6</accession>
<keyword evidence="10" id="KW-1185">Reference proteome</keyword>
<evidence type="ECO:0000256" key="4">
    <source>
        <dbReference type="ARBA" id="ARBA00022692"/>
    </source>
</evidence>
<evidence type="ECO:0000256" key="3">
    <source>
        <dbReference type="ARBA" id="ARBA00022475"/>
    </source>
</evidence>
<dbReference type="Pfam" id="PF00892">
    <property type="entry name" value="EamA"/>
    <property type="match status" value="1"/>
</dbReference>